<accession>A0A9N9HZN5</accession>
<dbReference type="AlphaFoldDB" id="A0A9N9HZN5"/>
<organism evidence="1 2">
    <name type="scientific">Funneliformis caledonium</name>
    <dbReference type="NCBI Taxonomy" id="1117310"/>
    <lineage>
        <taxon>Eukaryota</taxon>
        <taxon>Fungi</taxon>
        <taxon>Fungi incertae sedis</taxon>
        <taxon>Mucoromycota</taxon>
        <taxon>Glomeromycotina</taxon>
        <taxon>Glomeromycetes</taxon>
        <taxon>Glomerales</taxon>
        <taxon>Glomeraceae</taxon>
        <taxon>Funneliformis</taxon>
    </lineage>
</organism>
<gene>
    <name evidence="1" type="ORF">FCALED_LOCUS14045</name>
</gene>
<evidence type="ECO:0000313" key="1">
    <source>
        <dbReference type="EMBL" id="CAG8713460.1"/>
    </source>
</evidence>
<proteinExistence type="predicted"/>
<dbReference type="EMBL" id="CAJVPQ010009204">
    <property type="protein sequence ID" value="CAG8713460.1"/>
    <property type="molecule type" value="Genomic_DNA"/>
</dbReference>
<protein>
    <submittedName>
        <fullName evidence="1">16719_t:CDS:1</fullName>
    </submittedName>
</protein>
<name>A0A9N9HZN5_9GLOM</name>
<evidence type="ECO:0000313" key="2">
    <source>
        <dbReference type="Proteomes" id="UP000789570"/>
    </source>
</evidence>
<reference evidence="1" key="1">
    <citation type="submission" date="2021-06" db="EMBL/GenBank/DDBJ databases">
        <authorList>
            <person name="Kallberg Y."/>
            <person name="Tangrot J."/>
            <person name="Rosling A."/>
        </authorList>
    </citation>
    <scope>NUCLEOTIDE SEQUENCE</scope>
    <source>
        <strain evidence="1">UK204</strain>
    </source>
</reference>
<comment type="caution">
    <text evidence="1">The sequence shown here is derived from an EMBL/GenBank/DDBJ whole genome shotgun (WGS) entry which is preliminary data.</text>
</comment>
<feature type="non-terminal residue" evidence="1">
    <location>
        <position position="118"/>
    </location>
</feature>
<sequence length="118" mass="13685">MSTSSTLNINDDETTFDIANESVKDINNKMDFKQSLNDNIEHMENNSDDNSSETDSFDELIHIEDNEDTEDLDDENKITKIIIEKNNKIYYSTCAIMIIDLKTEEINKCQNPSIQKLW</sequence>
<keyword evidence="2" id="KW-1185">Reference proteome</keyword>
<dbReference type="Proteomes" id="UP000789570">
    <property type="component" value="Unassembled WGS sequence"/>
</dbReference>